<protein>
    <submittedName>
        <fullName evidence="1">Uncharacterized protein</fullName>
    </submittedName>
</protein>
<keyword evidence="2" id="KW-1185">Reference proteome</keyword>
<reference evidence="2" key="1">
    <citation type="submission" date="2024-07" db="EMBL/GenBank/DDBJ databases">
        <title>Two chromosome-level genome assemblies of Korean endemic species Abeliophyllum distichum and Forsythia ovata (Oleaceae).</title>
        <authorList>
            <person name="Jang H."/>
        </authorList>
    </citation>
    <scope>NUCLEOTIDE SEQUENCE [LARGE SCALE GENOMIC DNA]</scope>
</reference>
<proteinExistence type="predicted"/>
<name>A0ABD1RVV5_9LAMI</name>
<comment type="caution">
    <text evidence="1">The sequence shown here is derived from an EMBL/GenBank/DDBJ whole genome shotgun (WGS) entry which is preliminary data.</text>
</comment>
<gene>
    <name evidence="1" type="ORF">Adt_27777</name>
</gene>
<sequence>MLSTLCAKESIFADNTVIVSTSCTLAVLVYDSIDAHIAVVVATLLNNSKPYIITNVYPYGAVVINHESKGTFKVNGQRLKAYWSRRFFKEKSTIHLATSD</sequence>
<organism evidence="1 2">
    <name type="scientific">Abeliophyllum distichum</name>
    <dbReference type="NCBI Taxonomy" id="126358"/>
    <lineage>
        <taxon>Eukaryota</taxon>
        <taxon>Viridiplantae</taxon>
        <taxon>Streptophyta</taxon>
        <taxon>Embryophyta</taxon>
        <taxon>Tracheophyta</taxon>
        <taxon>Spermatophyta</taxon>
        <taxon>Magnoliopsida</taxon>
        <taxon>eudicotyledons</taxon>
        <taxon>Gunneridae</taxon>
        <taxon>Pentapetalae</taxon>
        <taxon>asterids</taxon>
        <taxon>lamiids</taxon>
        <taxon>Lamiales</taxon>
        <taxon>Oleaceae</taxon>
        <taxon>Forsythieae</taxon>
        <taxon>Abeliophyllum</taxon>
    </lineage>
</organism>
<evidence type="ECO:0000313" key="1">
    <source>
        <dbReference type="EMBL" id="KAL2492149.1"/>
    </source>
</evidence>
<accession>A0ABD1RVV5</accession>
<dbReference type="EMBL" id="JBFOLK010000008">
    <property type="protein sequence ID" value="KAL2492149.1"/>
    <property type="molecule type" value="Genomic_DNA"/>
</dbReference>
<evidence type="ECO:0000313" key="2">
    <source>
        <dbReference type="Proteomes" id="UP001604336"/>
    </source>
</evidence>
<dbReference type="AlphaFoldDB" id="A0ABD1RVV5"/>
<dbReference type="Proteomes" id="UP001604336">
    <property type="component" value="Unassembled WGS sequence"/>
</dbReference>